<protein>
    <submittedName>
        <fullName evidence="7">Sodium-dependent transporter</fullName>
    </submittedName>
</protein>
<feature type="transmembrane region" description="Helical" evidence="6">
    <location>
        <begin position="453"/>
        <end position="476"/>
    </location>
</feature>
<gene>
    <name evidence="7" type="ORF">D2V04_05845</name>
</gene>
<evidence type="ECO:0000256" key="3">
    <source>
        <dbReference type="ARBA" id="ARBA00022692"/>
    </source>
</evidence>
<evidence type="ECO:0000256" key="5">
    <source>
        <dbReference type="ARBA" id="ARBA00023136"/>
    </source>
</evidence>
<evidence type="ECO:0000256" key="2">
    <source>
        <dbReference type="ARBA" id="ARBA00022448"/>
    </source>
</evidence>
<dbReference type="PANTHER" id="PTHR42948">
    <property type="entry name" value="TRANSPORTER"/>
    <property type="match status" value="1"/>
</dbReference>
<feature type="transmembrane region" description="Helical" evidence="6">
    <location>
        <begin position="368"/>
        <end position="387"/>
    </location>
</feature>
<proteinExistence type="predicted"/>
<dbReference type="SUPFAM" id="SSF161070">
    <property type="entry name" value="SNF-like"/>
    <property type="match status" value="1"/>
</dbReference>
<dbReference type="PANTHER" id="PTHR42948:SF1">
    <property type="entry name" value="TRANSPORTER"/>
    <property type="match status" value="1"/>
</dbReference>
<dbReference type="NCBIfam" id="NF037979">
    <property type="entry name" value="Na_transp"/>
    <property type="match status" value="1"/>
</dbReference>
<organism evidence="7 8">
    <name type="scientific">Pelagerythrobacter aerophilus</name>
    <dbReference type="NCBI Taxonomy" id="2306995"/>
    <lineage>
        <taxon>Bacteria</taxon>
        <taxon>Pseudomonadati</taxon>
        <taxon>Pseudomonadota</taxon>
        <taxon>Alphaproteobacteria</taxon>
        <taxon>Sphingomonadales</taxon>
        <taxon>Erythrobacteraceae</taxon>
        <taxon>Pelagerythrobacter</taxon>
    </lineage>
</organism>
<keyword evidence="8" id="KW-1185">Reference proteome</keyword>
<feature type="transmembrane region" description="Helical" evidence="6">
    <location>
        <begin position="321"/>
        <end position="347"/>
    </location>
</feature>
<feature type="transmembrane region" description="Helical" evidence="6">
    <location>
        <begin position="104"/>
        <end position="126"/>
    </location>
</feature>
<evidence type="ECO:0000256" key="6">
    <source>
        <dbReference type="SAM" id="Phobius"/>
    </source>
</evidence>
<feature type="transmembrane region" description="Helical" evidence="6">
    <location>
        <begin position="194"/>
        <end position="215"/>
    </location>
</feature>
<feature type="transmembrane region" description="Helical" evidence="6">
    <location>
        <begin position="242"/>
        <end position="263"/>
    </location>
</feature>
<dbReference type="PROSITE" id="PS50267">
    <property type="entry name" value="NA_NEUROTRAN_SYMP_3"/>
    <property type="match status" value="1"/>
</dbReference>
<keyword evidence="5 6" id="KW-0472">Membrane</keyword>
<dbReference type="InterPro" id="IPR037272">
    <property type="entry name" value="SNS_sf"/>
</dbReference>
<dbReference type="CDD" id="cd10336">
    <property type="entry name" value="SLC6sbd_Tyt1-Like"/>
    <property type="match status" value="1"/>
</dbReference>
<evidence type="ECO:0000256" key="4">
    <source>
        <dbReference type="ARBA" id="ARBA00022989"/>
    </source>
</evidence>
<dbReference type="InterPro" id="IPR047218">
    <property type="entry name" value="YocR/YhdH-like"/>
</dbReference>
<dbReference type="PRINTS" id="PR00176">
    <property type="entry name" value="NANEUSMPORT"/>
</dbReference>
<keyword evidence="4 6" id="KW-1133">Transmembrane helix</keyword>
<feature type="transmembrane region" description="Helical" evidence="6">
    <location>
        <begin position="18"/>
        <end position="35"/>
    </location>
</feature>
<dbReference type="InterPro" id="IPR000175">
    <property type="entry name" value="Na/ntran_symport"/>
</dbReference>
<keyword evidence="3 6" id="KW-0812">Transmembrane</keyword>
<dbReference type="Proteomes" id="UP000285092">
    <property type="component" value="Unassembled WGS sequence"/>
</dbReference>
<feature type="transmembrane region" description="Helical" evidence="6">
    <location>
        <begin position="283"/>
        <end position="301"/>
    </location>
</feature>
<comment type="subcellular location">
    <subcellularLocation>
        <location evidence="1">Membrane</location>
        <topology evidence="1">Multi-pass membrane protein</topology>
    </subcellularLocation>
</comment>
<feature type="transmembrane region" description="Helical" evidence="6">
    <location>
        <begin position="47"/>
        <end position="66"/>
    </location>
</feature>
<dbReference type="GO" id="GO:0016020">
    <property type="term" value="C:membrane"/>
    <property type="evidence" value="ECO:0007669"/>
    <property type="project" value="UniProtKB-SubCell"/>
</dbReference>
<keyword evidence="2" id="KW-0813">Transport</keyword>
<accession>A0A418NJK1</accession>
<dbReference type="Pfam" id="PF00209">
    <property type="entry name" value="SNF"/>
    <property type="match status" value="2"/>
</dbReference>
<reference evidence="7 8" key="1">
    <citation type="submission" date="2018-08" db="EMBL/GenBank/DDBJ databases">
        <title>Altererythrobacter sp.Ery1 and Ery12, the genome sequencing of novel strains in genus Alterythrobacter.</title>
        <authorList>
            <person name="Cheng H."/>
            <person name="Wu Y.-H."/>
            <person name="Fang C."/>
            <person name="Xu X.-W."/>
        </authorList>
    </citation>
    <scope>NUCLEOTIDE SEQUENCE [LARGE SCALE GENOMIC DNA]</scope>
    <source>
        <strain evidence="7 8">Ery1</strain>
    </source>
</reference>
<name>A0A418NJK1_9SPHN</name>
<feature type="transmembrane region" description="Helical" evidence="6">
    <location>
        <begin position="415"/>
        <end position="432"/>
    </location>
</feature>
<comment type="caution">
    <text evidence="7">The sequence shown here is derived from an EMBL/GenBank/DDBJ whole genome shotgun (WGS) entry which is preliminary data.</text>
</comment>
<evidence type="ECO:0000313" key="7">
    <source>
        <dbReference type="EMBL" id="RIV79501.1"/>
    </source>
</evidence>
<dbReference type="AlphaFoldDB" id="A0A418NJK1"/>
<sequence length="478" mass="50499">MVATPNVQVGEQGWSSRTAFILAAVGAAVGLGNIWRFPTLAGENGGGAFVLFYLGCVLLIGMPLMLSEFVVGRSGKSDAVQSVSRVAEQSGVSRRWRVFGGIEILAGFLILSFYSVVAGWVIYYVWLSGGDFLSNALAGEPLRGAFPDLGQDAVSGMMGDLFASPGRLILVHALFMAVTIWIVANGVHDGIEKAALWLMPAFFVLLVCITIYGAFTGDFGEALSFLFTPDFSKLTAPVMNEALGQAFFSLSLGAGGLITYGAYVGKDVNLGPTAATISLTDTAVALVAGLMIFPIVFAVGLDPSAGPALIFQSLPVAFQTMPGGSLIGLLFFVLIFFAALTSSISLLEGPTAWAMDRFGLSRPKAASLLGFVSFLIGIACALGYNVWADVRPLGFWSIFAETDILDTLDGFTGKIMLPLAGLLLALFVGWRADRRLVESQSGLSGGMFALWRFLVAWLCPVAVALILLFGLFPSLLTA</sequence>
<feature type="transmembrane region" description="Helical" evidence="6">
    <location>
        <begin position="168"/>
        <end position="187"/>
    </location>
</feature>
<evidence type="ECO:0000256" key="1">
    <source>
        <dbReference type="ARBA" id="ARBA00004141"/>
    </source>
</evidence>
<evidence type="ECO:0000313" key="8">
    <source>
        <dbReference type="Proteomes" id="UP000285092"/>
    </source>
</evidence>
<dbReference type="OrthoDB" id="9762833at2"/>
<dbReference type="EMBL" id="QXFK01000014">
    <property type="protein sequence ID" value="RIV79501.1"/>
    <property type="molecule type" value="Genomic_DNA"/>
</dbReference>
<dbReference type="RefSeq" id="WP_119512333.1">
    <property type="nucleotide sequence ID" value="NZ_QXFK01000014.1"/>
</dbReference>